<accession>A0ABV0MQ10</accession>
<dbReference type="CDD" id="cd18791">
    <property type="entry name" value="SF2_C_RHA"/>
    <property type="match status" value="1"/>
</dbReference>
<dbReference type="SUPFAM" id="SSF52540">
    <property type="entry name" value="P-loop containing nucleoside triphosphate hydrolases"/>
    <property type="match status" value="1"/>
</dbReference>
<gene>
    <name evidence="3" type="ORF">GOODEAATRI_007220</name>
</gene>
<dbReference type="Gene3D" id="3.40.50.300">
    <property type="entry name" value="P-loop containing nucleotide triphosphate hydrolases"/>
    <property type="match status" value="3"/>
</dbReference>
<reference evidence="3 4" key="1">
    <citation type="submission" date="2021-06" db="EMBL/GenBank/DDBJ databases">
        <authorList>
            <person name="Palmer J.M."/>
        </authorList>
    </citation>
    <scope>NUCLEOTIDE SEQUENCE [LARGE SCALE GENOMIC DNA]</scope>
    <source>
        <strain evidence="3 4">GA_2019</strain>
        <tissue evidence="3">Muscle</tissue>
    </source>
</reference>
<dbReference type="Proteomes" id="UP001476798">
    <property type="component" value="Unassembled WGS sequence"/>
</dbReference>
<evidence type="ECO:0000259" key="2">
    <source>
        <dbReference type="PROSITE" id="PS51194"/>
    </source>
</evidence>
<dbReference type="SMART" id="SM00490">
    <property type="entry name" value="HELICc"/>
    <property type="match status" value="1"/>
</dbReference>
<proteinExistence type="predicted"/>
<protein>
    <submittedName>
        <fullName evidence="3">Uncharacterized protein</fullName>
    </submittedName>
</protein>
<dbReference type="SMART" id="SM00487">
    <property type="entry name" value="DEXDc"/>
    <property type="match status" value="1"/>
</dbReference>
<organism evidence="3 4">
    <name type="scientific">Goodea atripinnis</name>
    <dbReference type="NCBI Taxonomy" id="208336"/>
    <lineage>
        <taxon>Eukaryota</taxon>
        <taxon>Metazoa</taxon>
        <taxon>Chordata</taxon>
        <taxon>Craniata</taxon>
        <taxon>Vertebrata</taxon>
        <taxon>Euteleostomi</taxon>
        <taxon>Actinopterygii</taxon>
        <taxon>Neopterygii</taxon>
        <taxon>Teleostei</taxon>
        <taxon>Neoteleostei</taxon>
        <taxon>Acanthomorphata</taxon>
        <taxon>Ovalentaria</taxon>
        <taxon>Atherinomorphae</taxon>
        <taxon>Cyprinodontiformes</taxon>
        <taxon>Goodeidae</taxon>
        <taxon>Goodea</taxon>
    </lineage>
</organism>
<dbReference type="PANTHER" id="PTHR18934">
    <property type="entry name" value="ATP-DEPENDENT RNA HELICASE"/>
    <property type="match status" value="1"/>
</dbReference>
<evidence type="ECO:0000313" key="4">
    <source>
        <dbReference type="Proteomes" id="UP001476798"/>
    </source>
</evidence>
<name>A0ABV0MQ10_9TELE</name>
<dbReference type="Pfam" id="PF00271">
    <property type="entry name" value="Helicase_C"/>
    <property type="match status" value="1"/>
</dbReference>
<sequence length="275" mass="30498">MSKPTRWTPKDSEPKQLPIYQHKNKLTQAVRTSTFLIVTGETGSGKTTQLPQYLHQAASDFNLSVRVGYCKDGKIGITQPRRVAAITVAQRVAQEMKCTLGREVGYQVRFDDCTSQDILLGLLKNVFSSPSEATKGRSFPLKVVVMSATLEADKLSAFFNNCPVFEIPGQSEIEHACDLLFEKAENIDYRYDVQDRTVEGLLILPLYGSMPTDQQRQIFQAPPPGIRKCVVATNIAATSLTIDGIKYIVDSGFVKQLNHNSRVGMDVLEVVPISK</sequence>
<dbReference type="PANTHER" id="PTHR18934:SF271">
    <property type="entry name" value="ATP-DEPENDENT RNA HELICASE DHX40-RELATED"/>
    <property type="match status" value="1"/>
</dbReference>
<feature type="domain" description="Helicase C-terminal" evidence="2">
    <location>
        <begin position="154"/>
        <end position="275"/>
    </location>
</feature>
<evidence type="ECO:0000259" key="1">
    <source>
        <dbReference type="PROSITE" id="PS51192"/>
    </source>
</evidence>
<comment type="caution">
    <text evidence="3">The sequence shown here is derived from an EMBL/GenBank/DDBJ whole genome shotgun (WGS) entry which is preliminary data.</text>
</comment>
<dbReference type="InterPro" id="IPR027417">
    <property type="entry name" value="P-loop_NTPase"/>
</dbReference>
<evidence type="ECO:0000313" key="3">
    <source>
        <dbReference type="EMBL" id="MEQ2161184.1"/>
    </source>
</evidence>
<feature type="domain" description="Helicase ATP-binding" evidence="1">
    <location>
        <begin position="27"/>
        <end position="168"/>
    </location>
</feature>
<dbReference type="PROSITE" id="PS51194">
    <property type="entry name" value="HELICASE_CTER"/>
    <property type="match status" value="1"/>
</dbReference>
<keyword evidence="4" id="KW-1185">Reference proteome</keyword>
<dbReference type="InterPro" id="IPR001650">
    <property type="entry name" value="Helicase_C-like"/>
</dbReference>
<dbReference type="PROSITE" id="PS51192">
    <property type="entry name" value="HELICASE_ATP_BIND_1"/>
    <property type="match status" value="1"/>
</dbReference>
<dbReference type="EMBL" id="JAHRIO010010355">
    <property type="protein sequence ID" value="MEQ2161184.1"/>
    <property type="molecule type" value="Genomic_DNA"/>
</dbReference>
<dbReference type="InterPro" id="IPR014001">
    <property type="entry name" value="Helicase_ATP-bd"/>
</dbReference>